<name>A0A2S2JJA3_9LACO</name>
<dbReference type="Proteomes" id="UP000784700">
    <property type="component" value="Unassembled WGS sequence"/>
</dbReference>
<dbReference type="Gene3D" id="2.40.30.30">
    <property type="entry name" value="Riboflavin kinase-like"/>
    <property type="match status" value="1"/>
</dbReference>
<keyword evidence="5 15" id="KW-0288">FMN</keyword>
<evidence type="ECO:0000256" key="3">
    <source>
        <dbReference type="ARBA" id="ARBA00005201"/>
    </source>
</evidence>
<dbReference type="PANTHER" id="PTHR22749:SF6">
    <property type="entry name" value="RIBOFLAVIN KINASE"/>
    <property type="match status" value="1"/>
</dbReference>
<evidence type="ECO:0000256" key="1">
    <source>
        <dbReference type="ARBA" id="ARBA00002121"/>
    </source>
</evidence>
<dbReference type="Pfam" id="PF06574">
    <property type="entry name" value="FAD_syn"/>
    <property type="match status" value="1"/>
</dbReference>
<evidence type="ECO:0000256" key="13">
    <source>
        <dbReference type="ARBA" id="ARBA00047880"/>
    </source>
</evidence>
<dbReference type="EC" id="2.7.1.26" evidence="15"/>
<dbReference type="InterPro" id="IPR023465">
    <property type="entry name" value="Riboflavin_kinase_dom_sf"/>
</dbReference>
<dbReference type="GO" id="GO:0003919">
    <property type="term" value="F:FMN adenylyltransferase activity"/>
    <property type="evidence" value="ECO:0007669"/>
    <property type="project" value="UniProtKB-UniRule"/>
</dbReference>
<comment type="function">
    <text evidence="1">Catalyzes the phosphorylation of riboflavin to FMN followed by the adenylation of FMN to FAD.</text>
</comment>
<evidence type="ECO:0000256" key="7">
    <source>
        <dbReference type="ARBA" id="ARBA00022695"/>
    </source>
</evidence>
<evidence type="ECO:0000256" key="4">
    <source>
        <dbReference type="ARBA" id="ARBA00022630"/>
    </source>
</evidence>
<keyword evidence="12" id="KW-0511">Multifunctional enzyme</keyword>
<dbReference type="InterPro" id="IPR015865">
    <property type="entry name" value="Riboflavin_kinase_bac/euk"/>
</dbReference>
<evidence type="ECO:0000256" key="9">
    <source>
        <dbReference type="ARBA" id="ARBA00022777"/>
    </source>
</evidence>
<dbReference type="InterPro" id="IPR015864">
    <property type="entry name" value="FAD_synthase"/>
</dbReference>
<proteinExistence type="inferred from homology"/>
<keyword evidence="10 15" id="KW-0274">FAD</keyword>
<dbReference type="InterPro" id="IPR023468">
    <property type="entry name" value="Riboflavin_kinase"/>
</dbReference>
<dbReference type="Pfam" id="PF01687">
    <property type="entry name" value="Flavokinase"/>
    <property type="match status" value="1"/>
</dbReference>
<protein>
    <recommendedName>
        <fullName evidence="15">Riboflavin biosynthesis protein</fullName>
    </recommendedName>
    <domain>
        <recommendedName>
            <fullName evidence="15">Riboflavin kinase</fullName>
            <ecNumber evidence="15">2.7.1.26</ecNumber>
        </recommendedName>
        <alternativeName>
            <fullName evidence="15">Flavokinase</fullName>
        </alternativeName>
    </domain>
    <domain>
        <recommendedName>
            <fullName evidence="15">FMN adenylyltransferase</fullName>
            <ecNumber evidence="15">2.7.7.2</ecNumber>
        </recommendedName>
        <alternativeName>
            <fullName evidence="15">FAD pyrophosphorylase</fullName>
        </alternativeName>
        <alternativeName>
            <fullName evidence="15">FAD synthase</fullName>
        </alternativeName>
    </domain>
</protein>
<evidence type="ECO:0000256" key="14">
    <source>
        <dbReference type="ARBA" id="ARBA00049494"/>
    </source>
</evidence>
<evidence type="ECO:0000256" key="6">
    <source>
        <dbReference type="ARBA" id="ARBA00022679"/>
    </source>
</evidence>
<dbReference type="GeneID" id="58108120"/>
<dbReference type="EC" id="2.7.7.2" evidence="15"/>
<keyword evidence="11 15" id="KW-0067">ATP-binding</keyword>
<comment type="catalytic activity">
    <reaction evidence="13 15">
        <text>riboflavin + ATP = FMN + ADP + H(+)</text>
        <dbReference type="Rhea" id="RHEA:14357"/>
        <dbReference type="ChEBI" id="CHEBI:15378"/>
        <dbReference type="ChEBI" id="CHEBI:30616"/>
        <dbReference type="ChEBI" id="CHEBI:57986"/>
        <dbReference type="ChEBI" id="CHEBI:58210"/>
        <dbReference type="ChEBI" id="CHEBI:456216"/>
        <dbReference type="EC" id="2.7.1.26"/>
    </reaction>
</comment>
<dbReference type="GO" id="GO:0009231">
    <property type="term" value="P:riboflavin biosynthetic process"/>
    <property type="evidence" value="ECO:0007669"/>
    <property type="project" value="InterPro"/>
</dbReference>
<dbReference type="PIRSF" id="PIRSF004491">
    <property type="entry name" value="FAD_Synth"/>
    <property type="match status" value="1"/>
</dbReference>
<keyword evidence="9 15" id="KW-0418">Kinase</keyword>
<keyword evidence="6 15" id="KW-0808">Transferase</keyword>
<dbReference type="FunFam" id="2.40.30.30:FF:000003">
    <property type="entry name" value="Riboflavin biosynthesis protein"/>
    <property type="match status" value="1"/>
</dbReference>
<dbReference type="SUPFAM" id="SSF52374">
    <property type="entry name" value="Nucleotidylyl transferase"/>
    <property type="match status" value="1"/>
</dbReference>
<dbReference type="GO" id="GO:0008531">
    <property type="term" value="F:riboflavin kinase activity"/>
    <property type="evidence" value="ECO:0007669"/>
    <property type="project" value="UniProtKB-UniRule"/>
</dbReference>
<feature type="domain" description="Riboflavin kinase" evidence="16">
    <location>
        <begin position="185"/>
        <end position="310"/>
    </location>
</feature>
<gene>
    <name evidence="17" type="primary">ribF</name>
    <name evidence="17" type="ORF">DY130_02860</name>
</gene>
<reference evidence="17" key="1">
    <citation type="submission" date="2018-08" db="EMBL/GenBank/DDBJ databases">
        <title>Comparative genomics of wild bee and flower associated Lactobacillus reveals potential adaptation to the bee host.</title>
        <authorList>
            <person name="Vuong H.Q."/>
            <person name="Mcfrederick Q.S."/>
        </authorList>
    </citation>
    <scope>NUCLEOTIDE SEQUENCE</scope>
    <source>
        <strain evidence="17">HV_63</strain>
    </source>
</reference>
<dbReference type="OrthoDB" id="9803667at2"/>
<dbReference type="InterPro" id="IPR014729">
    <property type="entry name" value="Rossmann-like_a/b/a_fold"/>
</dbReference>
<dbReference type="CDD" id="cd02064">
    <property type="entry name" value="FAD_synthetase_N"/>
    <property type="match status" value="1"/>
</dbReference>
<evidence type="ECO:0000256" key="2">
    <source>
        <dbReference type="ARBA" id="ARBA00004726"/>
    </source>
</evidence>
<dbReference type="GO" id="GO:0009398">
    <property type="term" value="P:FMN biosynthetic process"/>
    <property type="evidence" value="ECO:0007669"/>
    <property type="project" value="UniProtKB-UniRule"/>
</dbReference>
<dbReference type="NCBIfam" id="TIGR00125">
    <property type="entry name" value="cyt_tran_rel"/>
    <property type="match status" value="1"/>
</dbReference>
<keyword evidence="8 15" id="KW-0547">Nucleotide-binding</keyword>
<dbReference type="AlphaFoldDB" id="A0A2S2JJA3"/>
<evidence type="ECO:0000256" key="8">
    <source>
        <dbReference type="ARBA" id="ARBA00022741"/>
    </source>
</evidence>
<keyword evidence="7 15" id="KW-0548">Nucleotidyltransferase</keyword>
<evidence type="ECO:0000313" key="18">
    <source>
        <dbReference type="Proteomes" id="UP000784700"/>
    </source>
</evidence>
<sequence length="314" mass="35854">MEIIKIHHPIDNNFKNNNKCVLAMGYFDGIHLGHQKVIEKAKEIAIKKNLDLAILTYDHKPSIVYKQISSHERRSITLNDYKMKLFKNLGVKKVFLVNYSFDFQNQSPIEFVNNYLIRFNVDTVVAGVDHTYGSKDADMKNMIGYSDGRFDVCAVDLSSFNDKKISSTAVRHNLDQGDIKTVNNLLGRPFKTFGLVVHGLARGRELGYPTANIEHSEFQWLPSIGIYVVNITIGDKAYNGMASIGRNVTFGDKNPITVEINILDFDHNIYGENVSIDWLYRIRGEVKFDGVDTLINQLSMDEKFTRDFFNKKRG</sequence>
<keyword evidence="4 15" id="KW-0285">Flavoprotein</keyword>
<evidence type="ECO:0000256" key="15">
    <source>
        <dbReference type="PIRNR" id="PIRNR004491"/>
    </source>
</evidence>
<dbReference type="RefSeq" id="WP_108982202.1">
    <property type="nucleotide sequence ID" value="NZ_BAABXB010000095.1"/>
</dbReference>
<comment type="caution">
    <text evidence="17">The sequence shown here is derived from an EMBL/GenBank/DDBJ whole genome shotgun (WGS) entry which is preliminary data.</text>
</comment>
<dbReference type="InterPro" id="IPR004821">
    <property type="entry name" value="Cyt_trans-like"/>
</dbReference>
<evidence type="ECO:0000256" key="11">
    <source>
        <dbReference type="ARBA" id="ARBA00022840"/>
    </source>
</evidence>
<accession>A0A2S2JJA3</accession>
<evidence type="ECO:0000256" key="12">
    <source>
        <dbReference type="ARBA" id="ARBA00023268"/>
    </source>
</evidence>
<dbReference type="EMBL" id="QUBG01000002">
    <property type="protein sequence ID" value="TPR45150.1"/>
    <property type="molecule type" value="Genomic_DNA"/>
</dbReference>
<comment type="catalytic activity">
    <reaction evidence="14 15">
        <text>FMN + ATP + H(+) = FAD + diphosphate</text>
        <dbReference type="Rhea" id="RHEA:17237"/>
        <dbReference type="ChEBI" id="CHEBI:15378"/>
        <dbReference type="ChEBI" id="CHEBI:30616"/>
        <dbReference type="ChEBI" id="CHEBI:33019"/>
        <dbReference type="ChEBI" id="CHEBI:57692"/>
        <dbReference type="ChEBI" id="CHEBI:58210"/>
        <dbReference type="EC" id="2.7.7.2"/>
    </reaction>
</comment>
<dbReference type="InterPro" id="IPR002606">
    <property type="entry name" value="Riboflavin_kinase_bac"/>
</dbReference>
<comment type="pathway">
    <text evidence="2 15">Cofactor biosynthesis; FAD biosynthesis; FAD from FMN: step 1/1.</text>
</comment>
<organism evidence="17 18">
    <name type="scientific">Apilactobacillus micheneri</name>
    <dbReference type="NCBI Taxonomy" id="1899430"/>
    <lineage>
        <taxon>Bacteria</taxon>
        <taxon>Bacillati</taxon>
        <taxon>Bacillota</taxon>
        <taxon>Bacilli</taxon>
        <taxon>Lactobacillales</taxon>
        <taxon>Lactobacillaceae</taxon>
        <taxon>Apilactobacillus</taxon>
    </lineage>
</organism>
<comment type="pathway">
    <text evidence="3 15">Cofactor biosynthesis; FMN biosynthesis; FMN from riboflavin (ATP route): step 1/1.</text>
</comment>
<dbReference type="GO" id="GO:0005524">
    <property type="term" value="F:ATP binding"/>
    <property type="evidence" value="ECO:0007669"/>
    <property type="project" value="UniProtKB-UniRule"/>
</dbReference>
<dbReference type="GO" id="GO:0006747">
    <property type="term" value="P:FAD biosynthetic process"/>
    <property type="evidence" value="ECO:0007669"/>
    <property type="project" value="UniProtKB-UniRule"/>
</dbReference>
<evidence type="ECO:0000259" key="16">
    <source>
        <dbReference type="SMART" id="SM00904"/>
    </source>
</evidence>
<comment type="similarity">
    <text evidence="15">Belongs to the ribF family.</text>
</comment>
<dbReference type="SMART" id="SM00904">
    <property type="entry name" value="Flavokinase"/>
    <property type="match status" value="1"/>
</dbReference>
<dbReference type="Gene3D" id="3.40.50.620">
    <property type="entry name" value="HUPs"/>
    <property type="match status" value="1"/>
</dbReference>
<evidence type="ECO:0000256" key="5">
    <source>
        <dbReference type="ARBA" id="ARBA00022643"/>
    </source>
</evidence>
<evidence type="ECO:0000313" key="17">
    <source>
        <dbReference type="EMBL" id="TPR45150.1"/>
    </source>
</evidence>
<dbReference type="NCBIfam" id="TIGR00083">
    <property type="entry name" value="ribF"/>
    <property type="match status" value="1"/>
</dbReference>
<dbReference type="PANTHER" id="PTHR22749">
    <property type="entry name" value="RIBOFLAVIN KINASE/FMN ADENYLYLTRANSFERASE"/>
    <property type="match status" value="1"/>
</dbReference>
<dbReference type="SUPFAM" id="SSF82114">
    <property type="entry name" value="Riboflavin kinase-like"/>
    <property type="match status" value="1"/>
</dbReference>
<evidence type="ECO:0000256" key="10">
    <source>
        <dbReference type="ARBA" id="ARBA00022827"/>
    </source>
</evidence>